<protein>
    <submittedName>
        <fullName evidence="2">Magnetosome protein Man4</fullName>
    </submittedName>
</protein>
<organism evidence="2">
    <name type="scientific">uncultured Nitrospirota bacterium</name>
    <dbReference type="NCBI Taxonomy" id="170969"/>
    <lineage>
        <taxon>Bacteria</taxon>
        <taxon>Pseudomonadati</taxon>
        <taxon>Nitrospirota</taxon>
        <taxon>environmental samples</taxon>
    </lineage>
</organism>
<reference evidence="2" key="1">
    <citation type="submission" date="2015-12" db="EMBL/GenBank/DDBJ databases">
        <authorList>
            <person name="Shamseldin A."/>
            <person name="Moawad H."/>
            <person name="Abd El-Rahim W.M."/>
            <person name="Sadowsky M.J."/>
        </authorList>
    </citation>
    <scope>NUCLEOTIDE SEQUENCE</scope>
</reference>
<evidence type="ECO:0000256" key="1">
    <source>
        <dbReference type="SAM" id="Coils"/>
    </source>
</evidence>
<sequence>MDINERDAVLDRVVSSIGEMEDFFSKASPSAAILKESKEMAEELLKNFQEELRRREEDSGKIRMEFTTLRKELDEALKAKTTILAMTEQLESLKLDSAKAFEERDKASAEVKRMQDLWQKFTSGE</sequence>
<accession>A0A142BTV8</accession>
<proteinExistence type="predicted"/>
<feature type="coiled-coil region" evidence="1">
    <location>
        <begin position="31"/>
        <end position="58"/>
    </location>
</feature>
<dbReference type="EMBL" id="KU221504">
    <property type="protein sequence ID" value="AMP41546.1"/>
    <property type="molecule type" value="Genomic_DNA"/>
</dbReference>
<keyword evidence="1" id="KW-0175">Coiled coil</keyword>
<dbReference type="AlphaFoldDB" id="A0A142BTV8"/>
<evidence type="ECO:0000313" key="2">
    <source>
        <dbReference type="EMBL" id="AMP41546.1"/>
    </source>
</evidence>
<name>A0A142BTV8_9BACT</name>